<feature type="domain" description="Gylcosyl hydrolase 115 C-terminal" evidence="3">
    <location>
        <begin position="870"/>
        <end position="1001"/>
    </location>
</feature>
<reference evidence="4 5" key="1">
    <citation type="submission" date="2017-05" db="EMBL/GenBank/DDBJ databases">
        <title>The Genome Sequence of Tsuchiyaea wingfieldii DSM 27421.</title>
        <authorList>
            <person name="Cuomo C."/>
            <person name="Passer A."/>
            <person name="Billmyre B."/>
            <person name="Heitman J."/>
        </authorList>
    </citation>
    <scope>NUCLEOTIDE SEQUENCE [LARGE SCALE GENOMIC DNA]</scope>
    <source>
        <strain evidence="4 5">DSM 27421</strain>
    </source>
</reference>
<dbReference type="Proteomes" id="UP000322245">
    <property type="component" value="Unassembled WGS sequence"/>
</dbReference>
<comment type="caution">
    <text evidence="4">The sequence shown here is derived from an EMBL/GenBank/DDBJ whole genome shotgun (WGS) entry which is preliminary data.</text>
</comment>
<evidence type="ECO:0000313" key="4">
    <source>
        <dbReference type="EMBL" id="TYJ55095.1"/>
    </source>
</evidence>
<dbReference type="InterPro" id="IPR029018">
    <property type="entry name" value="Hex-like_dom2"/>
</dbReference>
<dbReference type="Gene3D" id="3.30.379.10">
    <property type="entry name" value="Chitobiase/beta-hexosaminidase domain 2-like"/>
    <property type="match status" value="1"/>
</dbReference>
<dbReference type="InterPro" id="IPR041437">
    <property type="entry name" value="GH115_C"/>
</dbReference>
<evidence type="ECO:0000256" key="1">
    <source>
        <dbReference type="ARBA" id="ARBA00022801"/>
    </source>
</evidence>
<feature type="chain" id="PRO_5022952724" description="Gylcosyl hydrolase 115 C-terminal domain-containing protein" evidence="2">
    <location>
        <begin position="20"/>
        <end position="1135"/>
    </location>
</feature>
<dbReference type="PANTHER" id="PTHR37842:SF2">
    <property type="entry name" value="GYLCOSYL HYDROLASE 115 C-TERMINAL DOMAIN-CONTAINING PROTEIN"/>
    <property type="match status" value="1"/>
</dbReference>
<feature type="signal peptide" evidence="2">
    <location>
        <begin position="1"/>
        <end position="19"/>
    </location>
</feature>
<dbReference type="Pfam" id="PF17829">
    <property type="entry name" value="GH115_C"/>
    <property type="match status" value="1"/>
</dbReference>
<keyword evidence="5" id="KW-1185">Reference proteome</keyword>
<dbReference type="Gene3D" id="1.20.58.2150">
    <property type="match status" value="1"/>
</dbReference>
<evidence type="ECO:0000256" key="2">
    <source>
        <dbReference type="SAM" id="SignalP"/>
    </source>
</evidence>
<dbReference type="InterPro" id="IPR031924">
    <property type="entry name" value="GH115"/>
</dbReference>
<gene>
    <name evidence="4" type="ORF">B9479_004233</name>
</gene>
<dbReference type="PANTHER" id="PTHR37842">
    <property type="match status" value="1"/>
</dbReference>
<accession>A0A5D3AUQ2</accession>
<dbReference type="Gene3D" id="3.20.20.520">
    <property type="entry name" value="Glycosyl hydrolase family 115"/>
    <property type="match status" value="1"/>
</dbReference>
<proteinExistence type="predicted"/>
<keyword evidence="1" id="KW-0378">Hydrolase</keyword>
<evidence type="ECO:0000313" key="5">
    <source>
        <dbReference type="Proteomes" id="UP000322245"/>
    </source>
</evidence>
<name>A0A5D3AUQ2_9TREE</name>
<dbReference type="InterPro" id="IPR042301">
    <property type="entry name" value="GH115_sf"/>
</dbReference>
<dbReference type="EMBL" id="NIDF01000046">
    <property type="protein sequence ID" value="TYJ55095.1"/>
    <property type="molecule type" value="Genomic_DNA"/>
</dbReference>
<dbReference type="GO" id="GO:0016787">
    <property type="term" value="F:hydrolase activity"/>
    <property type="evidence" value="ECO:0007669"/>
    <property type="project" value="UniProtKB-KW"/>
</dbReference>
<dbReference type="SUPFAM" id="SSF55545">
    <property type="entry name" value="beta-N-acetylhexosaminidase-like domain"/>
    <property type="match status" value="1"/>
</dbReference>
<organism evidence="4 5">
    <name type="scientific">Cryptococcus floricola</name>
    <dbReference type="NCBI Taxonomy" id="2591691"/>
    <lineage>
        <taxon>Eukaryota</taxon>
        <taxon>Fungi</taxon>
        <taxon>Dikarya</taxon>
        <taxon>Basidiomycota</taxon>
        <taxon>Agaricomycotina</taxon>
        <taxon>Tremellomycetes</taxon>
        <taxon>Tremellales</taxon>
        <taxon>Cryptococcaceae</taxon>
        <taxon>Cryptococcus</taxon>
    </lineage>
</organism>
<keyword evidence="2" id="KW-0732">Signal</keyword>
<dbReference type="Gene3D" id="2.60.120.1620">
    <property type="match status" value="1"/>
</dbReference>
<protein>
    <recommendedName>
        <fullName evidence="3">Gylcosyl hydrolase 115 C-terminal domain-containing protein</fullName>
    </recommendedName>
</protein>
<dbReference type="AlphaFoldDB" id="A0A5D3AUQ2"/>
<evidence type="ECO:0000259" key="3">
    <source>
        <dbReference type="Pfam" id="PF17829"/>
    </source>
</evidence>
<sequence>MRLITLLSLGSLGLKQALAFGDPQVVYFPTTDQLSAREYSYLPSHHSQQAAFDYPSSDKAEDGFILAAAHHRYTAPLLLSSKEDQAIHRAARTFVEDVFKVTGYRPDIYNDTLPSNVERAIIVGSLKSPIIVRELRAQEGVRAELDGKWESYDIRCLSSPLRGLEESLVLTGSDKRGTIYALYALSAQFGISPFHFFSDVPYPQHSTIAFNKSQVLSHGEPTVKYRGLFINDEHPALWGWAMEHWSKERWEPALVVEFYEKWFEMMLRLKANYFWPAMWASQFYSDGLPPNSSASTPGPNLLLAASFGLVPGTSHHEPMGRNKPEWDASHHGAWDWTENKQEMEEFWRAGAERGAEAGADIVYTMGMRGDGDEPLQGASNALVQNITNVQQEILKDVYKTDDLESKGVGQVWCMYKEVAGYYQNGLEVPDDVTALFADDNYGNIVSVLPPEREEHKAGAGIYYHLDYVGWPRNYKWIHTINLAKSTIAWDQMNIARAFNTTQIWIVNIGTLKPLEQPTEWFLDLAWDSERWPRGSWREWREEWAKREFGVGEEVGREVGDIMGRYELLASRRKAELVDAETWSIINYNEAEIVLAEWTNLTERATKVYDHLPEERRAAFFELVLMLCAAQANLNKLHIAVARSRLYAYQARTAANVFAQEAIDAFHQDANITETFHALLDRKWDHMWDQSHINYYEALEPVRDSLPPIHFVNPNQPVFPGIPLRPQDYPGQVAHMRVTVENSFGAWPGNTFLNCPKMIHCADPTLKTLDPWGEGKRWVDIGAGGPRDVEWTAEGSDEWVIVHPKRGKTKRDGSADERVWISIDWDNVPRSLEGKAVRLESRVEIKGSDYTNVTVTIPIFIPSDIPSSFSGHIEGDGYVVIEAPHFSRNSSSSGYAFEVLEGYGRTLGGMEVFPATTQNFSLGKGPKLEYDFWTHEGGVKDEQDVEITVQLGPTLNFLQGRELAFGVQLDDLPPREIHPIPTKHLGESDQSKVGSVPADWMESARLAKQNEGLGILLQSLSEPVKNAASAEAQDVLHPTPKMLWDELYTLYSHTTSNRISQLYATLWSTRIPPGADPLPYLGAQRATMAQLRQSQKVEDQQVAYAMLHALSDEEYRPIKQILWAKTTTENTQRRLA</sequence>
<dbReference type="Pfam" id="PF15979">
    <property type="entry name" value="Glyco_hydro_115"/>
    <property type="match status" value="1"/>
</dbReference>